<proteinExistence type="predicted"/>
<dbReference type="AlphaFoldDB" id="A0A6A4HD69"/>
<keyword evidence="1" id="KW-0812">Transmembrane</keyword>
<organism evidence="2 3">
    <name type="scientific">Gymnopus androsaceus JB14</name>
    <dbReference type="NCBI Taxonomy" id="1447944"/>
    <lineage>
        <taxon>Eukaryota</taxon>
        <taxon>Fungi</taxon>
        <taxon>Dikarya</taxon>
        <taxon>Basidiomycota</taxon>
        <taxon>Agaricomycotina</taxon>
        <taxon>Agaricomycetes</taxon>
        <taxon>Agaricomycetidae</taxon>
        <taxon>Agaricales</taxon>
        <taxon>Marasmiineae</taxon>
        <taxon>Omphalotaceae</taxon>
        <taxon>Gymnopus</taxon>
    </lineage>
</organism>
<evidence type="ECO:0000313" key="2">
    <source>
        <dbReference type="EMBL" id="KAE9395663.1"/>
    </source>
</evidence>
<keyword evidence="3" id="KW-1185">Reference proteome</keyword>
<name>A0A6A4HD69_9AGAR</name>
<accession>A0A6A4HD69</accession>
<evidence type="ECO:0000313" key="3">
    <source>
        <dbReference type="Proteomes" id="UP000799118"/>
    </source>
</evidence>
<feature type="transmembrane region" description="Helical" evidence="1">
    <location>
        <begin position="215"/>
        <end position="238"/>
    </location>
</feature>
<gene>
    <name evidence="2" type="ORF">BT96DRAFT_922712</name>
</gene>
<keyword evidence="1" id="KW-1133">Transmembrane helix</keyword>
<evidence type="ECO:0000256" key="1">
    <source>
        <dbReference type="SAM" id="Phobius"/>
    </source>
</evidence>
<dbReference type="OrthoDB" id="3052647at2759"/>
<dbReference type="Proteomes" id="UP000799118">
    <property type="component" value="Unassembled WGS sequence"/>
</dbReference>
<dbReference type="EMBL" id="ML769527">
    <property type="protein sequence ID" value="KAE9395663.1"/>
    <property type="molecule type" value="Genomic_DNA"/>
</dbReference>
<protein>
    <submittedName>
        <fullName evidence="2">Uncharacterized protein</fullName>
    </submittedName>
</protein>
<keyword evidence="1" id="KW-0472">Membrane</keyword>
<sequence length="350" mass="38393">MPTVWFMVDDTDSRLNYTETQEDIFSRLSGSETGPTYNNTLCSAEGNTSVSFHFNGEFFKFGVYGSLVGSEASVLESPFCAIECTLDGAPTEVFQQTTQLAATNNNVLACRNIADNSTIHSSSGEHELIISWSLDYVTYESLVNPAIDGEILQAGNLDVANVTDYNMLTFGPNWTHISGPEGTNTPLEISYFYVTSLTKAEQQSLTSSRHLKSGVIMGAVLGTIIPIMLLTVAIAVAWTRRKSRQRRALRMLAPFPFISQTPHSVLPKQLFGQLVLMLPTSKKNINVLAAGEAENNDGDRPALLQLEQLTPQQQQVQAQLLTVHTDSGLRLTGEESLEEIYEVPPGYTES</sequence>
<reference evidence="2" key="1">
    <citation type="journal article" date="2019" name="Environ. Microbiol.">
        <title>Fungal ecological strategies reflected in gene transcription - a case study of two litter decomposers.</title>
        <authorList>
            <person name="Barbi F."/>
            <person name="Kohler A."/>
            <person name="Barry K."/>
            <person name="Baskaran P."/>
            <person name="Daum C."/>
            <person name="Fauchery L."/>
            <person name="Ihrmark K."/>
            <person name="Kuo A."/>
            <person name="LaButti K."/>
            <person name="Lipzen A."/>
            <person name="Morin E."/>
            <person name="Grigoriev I.V."/>
            <person name="Henrissat B."/>
            <person name="Lindahl B."/>
            <person name="Martin F."/>
        </authorList>
    </citation>
    <scope>NUCLEOTIDE SEQUENCE</scope>
    <source>
        <strain evidence="2">JB14</strain>
    </source>
</reference>